<dbReference type="Gramene" id="OGLUM01G47370.2">
    <property type="protein sequence ID" value="OGLUM01G47370.2"/>
    <property type="gene ID" value="OGLUM01G47370"/>
</dbReference>
<evidence type="ECO:0000313" key="1">
    <source>
        <dbReference type="EnsemblPlants" id="OGLUM01G47370.2"/>
    </source>
</evidence>
<accession>A0A0D9YJP8</accession>
<name>A0A0D9YJP8_9ORYZ</name>
<dbReference type="Proteomes" id="UP000026961">
    <property type="component" value="Chromosome 1"/>
</dbReference>
<reference evidence="1" key="2">
    <citation type="submission" date="2015-04" db="UniProtKB">
        <authorList>
            <consortium name="EnsemblPlants"/>
        </authorList>
    </citation>
    <scope>IDENTIFICATION</scope>
</reference>
<keyword evidence="2" id="KW-1185">Reference proteome</keyword>
<proteinExistence type="predicted"/>
<reference evidence="1" key="3">
    <citation type="submission" date="2018-05" db="EMBL/GenBank/DDBJ databases">
        <title>OgluRS3 (Oryza glumaepatula Reference Sequence Version 3).</title>
        <authorList>
            <person name="Zhang J."/>
            <person name="Kudrna D."/>
            <person name="Lee S."/>
            <person name="Talag J."/>
            <person name="Welchert J."/>
            <person name="Wing R.A."/>
        </authorList>
    </citation>
    <scope>NUCLEOTIDE SEQUENCE [LARGE SCALE GENOMIC DNA]</scope>
</reference>
<dbReference type="EnsemblPlants" id="OGLUM01G47370.2">
    <property type="protein sequence ID" value="OGLUM01G47370.2"/>
    <property type="gene ID" value="OGLUM01G47370"/>
</dbReference>
<organism evidence="1">
    <name type="scientific">Oryza glumipatula</name>
    <dbReference type="NCBI Taxonomy" id="40148"/>
    <lineage>
        <taxon>Eukaryota</taxon>
        <taxon>Viridiplantae</taxon>
        <taxon>Streptophyta</taxon>
        <taxon>Embryophyta</taxon>
        <taxon>Tracheophyta</taxon>
        <taxon>Spermatophyta</taxon>
        <taxon>Magnoliopsida</taxon>
        <taxon>Liliopsida</taxon>
        <taxon>Poales</taxon>
        <taxon>Poaceae</taxon>
        <taxon>BOP clade</taxon>
        <taxon>Oryzoideae</taxon>
        <taxon>Oryzeae</taxon>
        <taxon>Oryzinae</taxon>
        <taxon>Oryza</taxon>
    </lineage>
</organism>
<protein>
    <submittedName>
        <fullName evidence="1">Uncharacterized protein</fullName>
    </submittedName>
</protein>
<sequence length="170" mass="18432">MVDDPLLPPRLRQARRSHSHCVEERSRLVLERVHLVDACRVHAGRSEVECRNTVPLRAEHGDHLVPAPCSMAKAMDRDEMLATATAAAFHFLSESSLGLEHMTAWSAPAISSTSTPGLNSSLGLEFMTAWSAPAISSTSVPGLIATIHRCISSVLELSALAITYTFFTDP</sequence>
<reference evidence="1" key="1">
    <citation type="submission" date="2013-08" db="EMBL/GenBank/DDBJ databases">
        <title>Oryza genome evolution.</title>
        <authorList>
            <person name="Wing R.A."/>
            <person name="Panaud O."/>
            <person name="Oliveira A.C."/>
        </authorList>
    </citation>
    <scope>NUCLEOTIDE SEQUENCE</scope>
</reference>
<dbReference type="AlphaFoldDB" id="A0A0D9YJP8"/>
<evidence type="ECO:0000313" key="2">
    <source>
        <dbReference type="Proteomes" id="UP000026961"/>
    </source>
</evidence>